<proteinExistence type="predicted"/>
<sequence>MKSPDAPVFLVLYLDLVTDAELDERKPEDSATKAARDRFFDSDEWPYSVIRKRWICSKS</sequence>
<keyword evidence="2" id="KW-1185">Reference proteome</keyword>
<dbReference type="AlphaFoldDB" id="A0A6H5GWU5"/>
<name>A0A6H5GWU5_9HEMI</name>
<accession>A0A6H5GWU5</accession>
<dbReference type="Proteomes" id="UP000479000">
    <property type="component" value="Unassembled WGS sequence"/>
</dbReference>
<protein>
    <submittedName>
        <fullName evidence="1">Uncharacterized protein</fullName>
    </submittedName>
</protein>
<organism evidence="1 2">
    <name type="scientific">Nesidiocoris tenuis</name>
    <dbReference type="NCBI Taxonomy" id="355587"/>
    <lineage>
        <taxon>Eukaryota</taxon>
        <taxon>Metazoa</taxon>
        <taxon>Ecdysozoa</taxon>
        <taxon>Arthropoda</taxon>
        <taxon>Hexapoda</taxon>
        <taxon>Insecta</taxon>
        <taxon>Pterygota</taxon>
        <taxon>Neoptera</taxon>
        <taxon>Paraneoptera</taxon>
        <taxon>Hemiptera</taxon>
        <taxon>Heteroptera</taxon>
        <taxon>Panheteroptera</taxon>
        <taxon>Cimicomorpha</taxon>
        <taxon>Miridae</taxon>
        <taxon>Dicyphina</taxon>
        <taxon>Nesidiocoris</taxon>
    </lineage>
</organism>
<evidence type="ECO:0000313" key="1">
    <source>
        <dbReference type="EMBL" id="CAB0007894.1"/>
    </source>
</evidence>
<evidence type="ECO:0000313" key="2">
    <source>
        <dbReference type="Proteomes" id="UP000479000"/>
    </source>
</evidence>
<feature type="non-terminal residue" evidence="1">
    <location>
        <position position="59"/>
    </location>
</feature>
<reference evidence="1 2" key="1">
    <citation type="submission" date="2020-02" db="EMBL/GenBank/DDBJ databases">
        <authorList>
            <person name="Ferguson B K."/>
        </authorList>
    </citation>
    <scope>NUCLEOTIDE SEQUENCE [LARGE SCALE GENOMIC DNA]</scope>
</reference>
<dbReference type="EMBL" id="CADCXU010019743">
    <property type="protein sequence ID" value="CAB0007894.1"/>
    <property type="molecule type" value="Genomic_DNA"/>
</dbReference>
<gene>
    <name evidence="1" type="ORF">NTEN_LOCUS13140</name>
</gene>